<accession>A0A3N4NP60</accession>
<gene>
    <name evidence="2" type="ORF">EGK74_05170</name>
</gene>
<reference evidence="2 3" key="1">
    <citation type="submission" date="2018-11" db="EMBL/GenBank/DDBJ databases">
        <title>Neisseria weixii sp. nov. isolated from the rectal contents of plateau pika (Ochotona cruzoniae).</title>
        <authorList>
            <person name="Zhang G."/>
        </authorList>
    </citation>
    <scope>NUCLEOTIDE SEQUENCE [LARGE SCALE GENOMIC DNA]</scope>
    <source>
        <strain evidence="2 3">10009</strain>
    </source>
</reference>
<evidence type="ECO:0000256" key="1">
    <source>
        <dbReference type="SAM" id="SignalP"/>
    </source>
</evidence>
<dbReference type="Pfam" id="PF11306">
    <property type="entry name" value="DUF3108"/>
    <property type="match status" value="1"/>
</dbReference>
<evidence type="ECO:0000313" key="2">
    <source>
        <dbReference type="EMBL" id="RPD89043.1"/>
    </source>
</evidence>
<dbReference type="RefSeq" id="WP_123804056.1">
    <property type="nucleotide sequence ID" value="NZ_RPFL01000010.1"/>
</dbReference>
<dbReference type="OrthoDB" id="5672750at2"/>
<dbReference type="InterPro" id="IPR021457">
    <property type="entry name" value="DUF3108"/>
</dbReference>
<feature type="signal peptide" evidence="1">
    <location>
        <begin position="1"/>
        <end position="22"/>
    </location>
</feature>
<protein>
    <submittedName>
        <fullName evidence="2">DUF3108 domain-containing protein</fullName>
    </submittedName>
</protein>
<comment type="caution">
    <text evidence="2">The sequence shown here is derived from an EMBL/GenBank/DDBJ whole genome shotgun (WGS) entry which is preliminary data.</text>
</comment>
<organism evidence="2 3">
    <name type="scientific">Neisseria weixii</name>
    <dbReference type="NCBI Taxonomy" id="1853276"/>
    <lineage>
        <taxon>Bacteria</taxon>
        <taxon>Pseudomonadati</taxon>
        <taxon>Pseudomonadota</taxon>
        <taxon>Betaproteobacteria</taxon>
        <taxon>Neisseriales</taxon>
        <taxon>Neisseriaceae</taxon>
        <taxon>Neisseria</taxon>
    </lineage>
</organism>
<proteinExistence type="predicted"/>
<dbReference type="EMBL" id="RPFL01000010">
    <property type="protein sequence ID" value="RPD89043.1"/>
    <property type="molecule type" value="Genomic_DNA"/>
</dbReference>
<name>A0A3N4NP60_9NEIS</name>
<keyword evidence="3" id="KW-1185">Reference proteome</keyword>
<keyword evidence="1" id="KW-0732">Signal</keyword>
<dbReference type="AlphaFoldDB" id="A0A3N4NP60"/>
<feature type="chain" id="PRO_5018160888" evidence="1">
    <location>
        <begin position="23"/>
        <end position="224"/>
    </location>
</feature>
<dbReference type="Proteomes" id="UP000272412">
    <property type="component" value="Unassembled WGS sequence"/>
</dbReference>
<sequence length="224" mass="24426">MKKIATLTALLTAALAAPGLMAAELPKSATLQYSGNYKIPATMNFTRSGNSYKIVSTIKVPLYRIRFESGGTISGDTLQPKYYRETRDGKLYTEVNFNGDNVTYGKAGDKKSKTVSGTTMDLFTLAWQLAANDAQLPPNLSVTNGKKIYTVNNMTNAGTSSYKFGGGSTPVTKYVVHRGDDTINYSFATELNNIPAQIVYKEDDGKSYNLRLTRLTVDGKTVKP</sequence>
<evidence type="ECO:0000313" key="3">
    <source>
        <dbReference type="Proteomes" id="UP000272412"/>
    </source>
</evidence>